<keyword evidence="5" id="KW-0067">ATP-binding</keyword>
<dbReference type="Pfam" id="PF00294">
    <property type="entry name" value="PfkB"/>
    <property type="match status" value="1"/>
</dbReference>
<evidence type="ECO:0000256" key="2">
    <source>
        <dbReference type="ARBA" id="ARBA00022679"/>
    </source>
</evidence>
<dbReference type="PANTHER" id="PTHR46566:SF2">
    <property type="entry name" value="ATP-DEPENDENT 6-PHOSPHOFRUCTOKINASE ISOZYME 2"/>
    <property type="match status" value="1"/>
</dbReference>
<dbReference type="EMBL" id="JAYGJQ010000001">
    <property type="protein sequence ID" value="MEA9355161.1"/>
    <property type="molecule type" value="Genomic_DNA"/>
</dbReference>
<comment type="caution">
    <text evidence="8">The sequence shown here is derived from an EMBL/GenBank/DDBJ whole genome shotgun (WGS) entry which is preliminary data.</text>
</comment>
<sequence>MSSKKTILSLTPNPSLDLGGTVTNSKLNEKNYVFNETRFAGGNAINASRILSRLKIPVIASGFLGGPTGVEILNLLSAEKLKNNFIKINNNSRTCVTISNDLDHNQVRFNFPGPLIKSNEKNKMLDLLNDYQNISLILIGGSLPPGVKSRDILKFMNLAKKKNIKCIVDCPGPILEKIIKGRPLMIKPNLTEFQQLMKTKVKSISSVERLAKELLQYVQYVCVSSVEGGTLLVTKDHSYFGKIPHVKINSTVGAGDSMVGAIAREFFKNNSDPGDLLRWGLAASAATLLQKGTQLGSARDIERLYKKCVVHQLD</sequence>
<dbReference type="Proteomes" id="UP001302274">
    <property type="component" value="Unassembled WGS sequence"/>
</dbReference>
<dbReference type="InterPro" id="IPR002173">
    <property type="entry name" value="Carboh/pur_kinase_PfkB_CS"/>
</dbReference>
<accession>A0ABU5VQ40</accession>
<evidence type="ECO:0000256" key="1">
    <source>
        <dbReference type="ARBA" id="ARBA00010688"/>
    </source>
</evidence>
<evidence type="ECO:0000256" key="4">
    <source>
        <dbReference type="ARBA" id="ARBA00022777"/>
    </source>
</evidence>
<dbReference type="InterPro" id="IPR029056">
    <property type="entry name" value="Ribokinase-like"/>
</dbReference>
<protein>
    <submittedName>
        <fullName evidence="8">Hexose kinase</fullName>
        <ecNumber evidence="8">2.7.1.-</ecNumber>
    </submittedName>
</protein>
<dbReference type="Gene3D" id="3.40.1190.20">
    <property type="match status" value="1"/>
</dbReference>
<evidence type="ECO:0000313" key="9">
    <source>
        <dbReference type="Proteomes" id="UP001302274"/>
    </source>
</evidence>
<keyword evidence="3" id="KW-0547">Nucleotide-binding</keyword>
<dbReference type="CDD" id="cd01164">
    <property type="entry name" value="FruK_PfkB_like"/>
    <property type="match status" value="1"/>
</dbReference>
<comment type="similarity">
    <text evidence="1">Belongs to the carbohydrate kinase PfkB family.</text>
</comment>
<evidence type="ECO:0000256" key="5">
    <source>
        <dbReference type="ARBA" id="ARBA00022840"/>
    </source>
</evidence>
<dbReference type="SUPFAM" id="SSF53613">
    <property type="entry name" value="Ribokinase-like"/>
    <property type="match status" value="1"/>
</dbReference>
<dbReference type="PROSITE" id="PS00584">
    <property type="entry name" value="PFKB_KINASES_2"/>
    <property type="match status" value="1"/>
</dbReference>
<dbReference type="RefSeq" id="WP_323574649.1">
    <property type="nucleotide sequence ID" value="NZ_JAYGJQ010000001.1"/>
</dbReference>
<dbReference type="PANTHER" id="PTHR46566">
    <property type="entry name" value="1-PHOSPHOFRUCTOKINASE-RELATED"/>
    <property type="match status" value="1"/>
</dbReference>
<dbReference type="GO" id="GO:0016301">
    <property type="term" value="F:kinase activity"/>
    <property type="evidence" value="ECO:0007669"/>
    <property type="project" value="UniProtKB-KW"/>
</dbReference>
<keyword evidence="4 8" id="KW-0418">Kinase</keyword>
<dbReference type="EC" id="2.7.1.-" evidence="8"/>
<evidence type="ECO:0000313" key="8">
    <source>
        <dbReference type="EMBL" id="MEA9355161.1"/>
    </source>
</evidence>
<dbReference type="NCBIfam" id="TIGR03168">
    <property type="entry name" value="1-PFK"/>
    <property type="match status" value="1"/>
</dbReference>
<name>A0ABU5VQ40_9BACT</name>
<proteinExistence type="inferred from homology"/>
<evidence type="ECO:0000259" key="7">
    <source>
        <dbReference type="Pfam" id="PF00294"/>
    </source>
</evidence>
<evidence type="ECO:0000256" key="3">
    <source>
        <dbReference type="ARBA" id="ARBA00022741"/>
    </source>
</evidence>
<keyword evidence="2 6" id="KW-0808">Transferase</keyword>
<dbReference type="PIRSF" id="PIRSF000535">
    <property type="entry name" value="1PFK/6PFK/LacC"/>
    <property type="match status" value="1"/>
</dbReference>
<organism evidence="8 9">
    <name type="scientific">Bacteriovorax antarcticus</name>
    <dbReference type="NCBI Taxonomy" id="3088717"/>
    <lineage>
        <taxon>Bacteria</taxon>
        <taxon>Pseudomonadati</taxon>
        <taxon>Bdellovibrionota</taxon>
        <taxon>Bacteriovoracia</taxon>
        <taxon>Bacteriovoracales</taxon>
        <taxon>Bacteriovoracaceae</taxon>
        <taxon>Bacteriovorax</taxon>
    </lineage>
</organism>
<evidence type="ECO:0000256" key="6">
    <source>
        <dbReference type="PIRNR" id="PIRNR000535"/>
    </source>
</evidence>
<keyword evidence="9" id="KW-1185">Reference proteome</keyword>
<dbReference type="InterPro" id="IPR017583">
    <property type="entry name" value="Tagatose/fructose_Pkinase"/>
</dbReference>
<feature type="domain" description="Carbohydrate kinase PfkB" evidence="7">
    <location>
        <begin position="18"/>
        <end position="295"/>
    </location>
</feature>
<dbReference type="InterPro" id="IPR011611">
    <property type="entry name" value="PfkB_dom"/>
</dbReference>
<reference evidence="8 9" key="1">
    <citation type="submission" date="2023-11" db="EMBL/GenBank/DDBJ databases">
        <title>A Novel Polar Bacteriovorax (B. antarcticus) Isolated from the Biocrust in Antarctica.</title>
        <authorList>
            <person name="Mun W."/>
            <person name="Choi S.Y."/>
            <person name="Mitchell R.J."/>
        </authorList>
    </citation>
    <scope>NUCLEOTIDE SEQUENCE [LARGE SCALE GENOMIC DNA]</scope>
    <source>
        <strain evidence="8 9">PP10</strain>
    </source>
</reference>
<gene>
    <name evidence="8" type="ORF">SHI21_03065</name>
</gene>